<dbReference type="AlphaFoldDB" id="D6Z9L5"/>
<dbReference type="OrthoDB" id="3528057at2"/>
<reference evidence="1 2" key="1">
    <citation type="journal article" date="2010" name="Stand. Genomic Sci.">
        <title>Complete genome sequence of Segniliparus rotundus type strain (CDC 1076).</title>
        <authorList>
            <person name="Sikorski J."/>
            <person name="Lapidus A."/>
            <person name="Copeland A."/>
            <person name="Misra M."/>
            <person name="Glavina Del Rio T."/>
            <person name="Nolan M."/>
            <person name="Lucas S."/>
            <person name="Chen F."/>
            <person name="Tice H."/>
            <person name="Cheng J.F."/>
            <person name="Jando M."/>
            <person name="Schneider S."/>
            <person name="Bruce D."/>
            <person name="Goodwin L."/>
            <person name="Pitluck S."/>
            <person name="Liolios K."/>
            <person name="Mikhailova N."/>
            <person name="Pati A."/>
            <person name="Ivanova N."/>
            <person name="Mavromatis K."/>
            <person name="Chen A."/>
            <person name="Palaniappan K."/>
            <person name="Chertkov O."/>
            <person name="Land M."/>
            <person name="Hauser L."/>
            <person name="Chang Y.J."/>
            <person name="Jeffries C.D."/>
            <person name="Brettin T."/>
            <person name="Detter J.C."/>
            <person name="Han C."/>
            <person name="Rohde M."/>
            <person name="Goker M."/>
            <person name="Bristow J."/>
            <person name="Eisen J.A."/>
            <person name="Markowitz V."/>
            <person name="Hugenholtz P."/>
            <person name="Kyrpides N.C."/>
            <person name="Klenk H.P."/>
        </authorList>
    </citation>
    <scope>NUCLEOTIDE SEQUENCE [LARGE SCALE GENOMIC DNA]</scope>
    <source>
        <strain evidence="2">ATCC BAA-972 / CDC 1076 / CIP 108378 / DSM 44985 / JCM 13578</strain>
    </source>
</reference>
<sequence>MSDETKPFRLQDQILVLMLMHLDRIDEAYCATLDGYKVTEARAEDVDLLRMSAYLAEHADAFRDDSEAESGEIRVVEVAKGLRMLKAGDMWVTESMVEQLGRVAFDDIKPLGKVRIPVAKHFGLANTYAIGLSKSTGCLSLASSAGTEKLSRNLCFFGDEKLDETQSEEAHIYAAQERAIAALPLMVLADQA</sequence>
<dbReference type="Proteomes" id="UP000002247">
    <property type="component" value="Chromosome"/>
</dbReference>
<dbReference type="STRING" id="640132.Srot_0049"/>
<name>D6Z9L5_SEGRD</name>
<dbReference type="HOGENOM" id="CLU_1414294_0_0_11"/>
<dbReference type="EMBL" id="CP001958">
    <property type="protein sequence ID" value="ADG96542.1"/>
    <property type="molecule type" value="Genomic_DNA"/>
</dbReference>
<dbReference type="RefSeq" id="WP_013136998.1">
    <property type="nucleotide sequence ID" value="NC_014168.1"/>
</dbReference>
<accession>D6Z9L5</accession>
<keyword evidence="2" id="KW-1185">Reference proteome</keyword>
<evidence type="ECO:0000313" key="1">
    <source>
        <dbReference type="EMBL" id="ADG96542.1"/>
    </source>
</evidence>
<gene>
    <name evidence="1" type="ordered locus">Srot_0049</name>
</gene>
<proteinExistence type="predicted"/>
<evidence type="ECO:0000313" key="2">
    <source>
        <dbReference type="Proteomes" id="UP000002247"/>
    </source>
</evidence>
<dbReference type="KEGG" id="srt:Srot_0049"/>
<protein>
    <submittedName>
        <fullName evidence="1">Uncharacterized protein</fullName>
    </submittedName>
</protein>
<organism evidence="1 2">
    <name type="scientific">Segniliparus rotundus (strain ATCC BAA-972 / CDC 1076 / CIP 108378 / DSM 44985 / JCM 13578)</name>
    <dbReference type="NCBI Taxonomy" id="640132"/>
    <lineage>
        <taxon>Bacteria</taxon>
        <taxon>Bacillati</taxon>
        <taxon>Actinomycetota</taxon>
        <taxon>Actinomycetes</taxon>
        <taxon>Mycobacteriales</taxon>
        <taxon>Segniliparaceae</taxon>
        <taxon>Segniliparus</taxon>
    </lineage>
</organism>